<evidence type="ECO:0000256" key="2">
    <source>
        <dbReference type="ARBA" id="ARBA00022737"/>
    </source>
</evidence>
<dbReference type="PROSITE" id="PS51059">
    <property type="entry name" value="PARP_CATALYTIC"/>
    <property type="match status" value="1"/>
</dbReference>
<feature type="compositionally biased region" description="Polar residues" evidence="10">
    <location>
        <begin position="1027"/>
        <end position="1043"/>
    </location>
</feature>
<feature type="domain" description="EF-hand" evidence="12">
    <location>
        <begin position="952"/>
        <end position="987"/>
    </location>
</feature>
<evidence type="ECO:0000256" key="7">
    <source>
        <dbReference type="ARBA" id="ARBA00049593"/>
    </source>
</evidence>
<feature type="domain" description="VWFA" evidence="13">
    <location>
        <begin position="502"/>
        <end position="671"/>
    </location>
</feature>
<keyword evidence="2" id="KW-0677">Repeat</keyword>
<dbReference type="Gene3D" id="3.40.50.410">
    <property type="entry name" value="von Willebrand factor, type A domain"/>
    <property type="match status" value="1"/>
</dbReference>
<keyword evidence="9" id="KW-0175">Coiled coil</keyword>
<feature type="domain" description="T-SNARE coiled-coil homology" evidence="11">
    <location>
        <begin position="1231"/>
        <end position="1293"/>
    </location>
</feature>
<feature type="domain" description="EF-hand" evidence="12">
    <location>
        <begin position="879"/>
        <end position="914"/>
    </location>
</feature>
<dbReference type="SMART" id="SM00397">
    <property type="entry name" value="t_SNARE"/>
    <property type="match status" value="1"/>
</dbReference>
<dbReference type="InterPro" id="IPR005024">
    <property type="entry name" value="Snf7_fam"/>
</dbReference>
<dbReference type="EMBL" id="UYJE01007902">
    <property type="protein sequence ID" value="VDI59026.1"/>
    <property type="molecule type" value="Genomic_DNA"/>
</dbReference>
<dbReference type="CDD" id="cd00051">
    <property type="entry name" value="EFh"/>
    <property type="match status" value="1"/>
</dbReference>
<dbReference type="SUPFAM" id="SSF53300">
    <property type="entry name" value="vWA-like"/>
    <property type="match status" value="1"/>
</dbReference>
<sequence>MRLIPVIANRAKHTHLDNRTLKLASPKTSISCQMIKDMVAVSESTNWSTRSSTEAKYKALRLQCTNNHIIFRNDEIIVENIICVHRQVEEDNFRKDLRPQKLLFHASKVQNFVGILSRGLMLPKVVVDDFGGTRTDAGMLGNGIYFASSASTSIQYSDQSKCKGTRMMLVSNVALGNCKDFTEYQKDLQGPPEGYESCHGVASSEDQPSEFMDNEFVIYKTDQQMTQYLVEFSVMGDNKKTMSIEELSDEIEEDSEVEDKRESCVLKSVHIRAQLSGLSFKGIELSVYNQSHIRVSLCDFGLKDDMAAVCGFEAFINGKHIVGEVKEKETAHKEYKKAISEGHGAYLMDQDEETPDVFTVSVGNLPPDCVALIKITYVSELQVEGELINFTIPGSVAPWKQGPSNTESSEDSCSIQVSVKMPFDIRTMTCPTHQIRKKKTATSCIVEMIGQKISDGFQLLIRLAEIHVPRMWVEVDSEGSQTEAAMLTFYPEFEAAEDNETEIILVLDLSNSMKGKALLEAKKILLLTLNHLTAHSLFNIVVFGTCYKELFPTSQMKSKSSLKVAEQFVQGIHANMGSTEVYRPLHSFFLLKPENSLRNVFILSDGHINNEETTLKAVHDNCQHTRIFTFGVSSIANKHVLKAMSRLGAGSFEYFDSHAKSKWESKVKSQIQKTSQPVLTSVSVAWQQFDNPPPVQAPQQITALFNGSRLVVYGFVSNCKMATLKAEIGGQQISTVVYTSELSMTKGKVVHCLTAKAVIRDWEDGVLSPDSIDHQLKKMNMKDYIIELSKKYSIVTQLTSFIAVEKREKDEVVSSEGPFISELVDREDVDFLTYLNWEGETGSVYSSSSEEECTSEDESLSSGGFVKGVQRGAVDGEDLITSELKEAFDIFSEDDGHTISTKDVGSLMRALGQNPTEAELQIIINDLDFDDRGTVDFPGFYTLMTHKMKDTDAEEEIMEAFKVFDKDGEGSISMSDLRHVMTNLGEKLTDEEIEEMMREADVASTNQQIDYFAFVKRMMDEEKSEPVQPSEQDTRSKSSQLKNQGGFKTPAAQETVENLNKKEDMLGKKLDYLEKKVDKELKVAKENAATNKRAALQALKRKKKYEQQLQQIDGTLSTMEFQREALEHATTNKEVLICMGEASKALKMTEQHGDIDHVHDLYIVSDEICDAISTNYFGLTADEDDDLLAELEELEQDQTIEEKKLGLFWSLPEFEESDTLKRSEAKQIIEMEKERDMDQNLGDIASMLGDLRHMSLDMGAEISEQNAQVDRISTKSLESDGRKQAANKKAMRILADDSSYSSDSSEEENDMFPPMNTTRGSKLKVFDTSTERIEKPVLLEKYAYNTRYSSMLESEEIESDTEMSFNLFEGEPAPFDMMPVKESSKAKPTPKLEYYEESESEDDDLGLCLFDAGNIVKEDFVSKPTQLESDMIHTGDTDMAPARTIVHGGIAHMPQSTPSYRKCKQSSSVPFSRKTDLVTGYTAPVSQRSPVMHPQSMQLTSPQQVQALSPAMMQPASPQIQQASLPKMMQPTSSQRRQDFFAQSMQLASPQAMQASSTQSIQSPAPAIMVSDASPEKHKPISLSKYNENQKKSGCMGSPDSKICIGGSATPRQQTTSSSESGSHWDTASPQLAGNTRFRGGVTPPSLSQVPQISRRPVPTPSPAAVKTDTSNKTPSSFLTIPEQQRSKITPTQSHLQAEEIPGAPRPRAPARRMSGSSWGSPASVLQNRSFDEGYLSDARRLSVDLTREMLAQTKEPSLKEETEDVSELLHELELEDDNKSLDDIVYIDEIEEEKTVKSSKKKKMRKKAVLDKSFDHLVERCSTETEHVQKCFYKTGNTFSSPSYFSSIGDGTRYVVDKVKSVGDYIFKDKGVRETDIAYYRDDSVDDVLSYHSPSTGQVEPPKNLSDFGIGSVIKPIRTQHCLVDKHNLDKLFVLQGEDGSWCLTERLCNLLGIDYNVCMNILKEAGIESLAFKVQVEIMTLLATCIALLVIIQLESPDWVPIHVKDNNFWQTELTKWLSESTEGGRQQVDDEHFPKHSRMIKTVNFYQQKEEEHKLTSSMLELGHSWGEVAAKMLGVA</sequence>
<dbReference type="Gene3D" id="3.90.228.10">
    <property type="match status" value="1"/>
</dbReference>
<feature type="region of interest" description="Disordered" evidence="10">
    <location>
        <begin position="1296"/>
        <end position="1321"/>
    </location>
</feature>
<evidence type="ECO:0000259" key="14">
    <source>
        <dbReference type="PROSITE" id="PS51059"/>
    </source>
</evidence>
<organism evidence="16 17">
    <name type="scientific">Mytilus galloprovincialis</name>
    <name type="common">Mediterranean mussel</name>
    <dbReference type="NCBI Taxonomy" id="29158"/>
    <lineage>
        <taxon>Eukaryota</taxon>
        <taxon>Metazoa</taxon>
        <taxon>Spiralia</taxon>
        <taxon>Lophotrochozoa</taxon>
        <taxon>Mollusca</taxon>
        <taxon>Bivalvia</taxon>
        <taxon>Autobranchia</taxon>
        <taxon>Pteriomorphia</taxon>
        <taxon>Mytilida</taxon>
        <taxon>Mytiloidea</taxon>
        <taxon>Mytilidae</taxon>
        <taxon>Mytilinae</taxon>
        <taxon>Mytilus</taxon>
    </lineage>
</organism>
<feature type="compositionally biased region" description="Polar residues" evidence="10">
    <location>
        <begin position="1668"/>
        <end position="1696"/>
    </location>
</feature>
<dbReference type="Gene3D" id="1.10.287.1060">
    <property type="entry name" value="ESAT-6-like"/>
    <property type="match status" value="1"/>
</dbReference>
<feature type="region of interest" description="Disordered" evidence="10">
    <location>
        <begin position="1571"/>
        <end position="1722"/>
    </location>
</feature>
<evidence type="ECO:0000256" key="9">
    <source>
        <dbReference type="SAM" id="Coils"/>
    </source>
</evidence>
<dbReference type="SMART" id="SM00609">
    <property type="entry name" value="VIT"/>
    <property type="match status" value="1"/>
</dbReference>
<keyword evidence="4" id="KW-0518">Myosin</keyword>
<comment type="caution">
    <text evidence="16">The sequence shown here is derived from an EMBL/GenBank/DDBJ whole genome shotgun (WGS) entry which is preliminary data.</text>
</comment>
<feature type="domain" description="PARP catalytic" evidence="14">
    <location>
        <begin position="33"/>
        <end position="241"/>
    </location>
</feature>
<keyword evidence="8 16" id="KW-0808">Transferase</keyword>
<evidence type="ECO:0000256" key="10">
    <source>
        <dbReference type="SAM" id="MobiDB-lite"/>
    </source>
</evidence>
<evidence type="ECO:0000313" key="17">
    <source>
        <dbReference type="Proteomes" id="UP000596742"/>
    </source>
</evidence>
<dbReference type="InterPro" id="IPR031273">
    <property type="entry name" value="PARP4"/>
</dbReference>
<dbReference type="GO" id="GO:0016459">
    <property type="term" value="C:myosin complex"/>
    <property type="evidence" value="ECO:0007669"/>
    <property type="project" value="UniProtKB-KW"/>
</dbReference>
<evidence type="ECO:0000313" key="16">
    <source>
        <dbReference type="EMBL" id="VDI59026.1"/>
    </source>
</evidence>
<dbReference type="SMART" id="SM00327">
    <property type="entry name" value="VWA"/>
    <property type="match status" value="1"/>
</dbReference>
<evidence type="ECO:0000259" key="13">
    <source>
        <dbReference type="PROSITE" id="PS50234"/>
    </source>
</evidence>
<keyword evidence="3" id="KW-0106">Calcium</keyword>
<evidence type="ECO:0000256" key="3">
    <source>
        <dbReference type="ARBA" id="ARBA00022837"/>
    </source>
</evidence>
<dbReference type="Pfam" id="PF26156">
    <property type="entry name" value="PARP4_MVP-ID"/>
    <property type="match status" value="1"/>
</dbReference>
<evidence type="ECO:0000259" key="11">
    <source>
        <dbReference type="PROSITE" id="PS50192"/>
    </source>
</evidence>
<dbReference type="SUPFAM" id="SSF47473">
    <property type="entry name" value="EF-hand"/>
    <property type="match status" value="1"/>
</dbReference>
<dbReference type="OrthoDB" id="6185162at2759"/>
<feature type="region of interest" description="Disordered" evidence="10">
    <location>
        <begin position="1020"/>
        <end position="1052"/>
    </location>
</feature>
<keyword evidence="8 16" id="KW-0328">Glycosyltransferase</keyword>
<dbReference type="Pfam" id="PF08487">
    <property type="entry name" value="VIT"/>
    <property type="match status" value="1"/>
</dbReference>
<dbReference type="InterPro" id="IPR000727">
    <property type="entry name" value="T_SNARE_dom"/>
</dbReference>
<gene>
    <name evidence="16" type="ORF">MGAL_10B056173</name>
</gene>
<dbReference type="Pfam" id="PF13499">
    <property type="entry name" value="EF-hand_7"/>
    <property type="match status" value="2"/>
</dbReference>
<feature type="domain" description="VIT" evidence="15">
    <location>
        <begin position="250"/>
        <end position="379"/>
    </location>
</feature>
<dbReference type="GO" id="GO:0007034">
    <property type="term" value="P:vacuolar transport"/>
    <property type="evidence" value="ECO:0007669"/>
    <property type="project" value="InterPro"/>
</dbReference>
<evidence type="ECO:0000259" key="15">
    <source>
        <dbReference type="PROSITE" id="PS51468"/>
    </source>
</evidence>
<dbReference type="SMART" id="SM00054">
    <property type="entry name" value="EFh"/>
    <property type="match status" value="4"/>
</dbReference>
<dbReference type="InterPro" id="IPR002048">
    <property type="entry name" value="EF_hand_dom"/>
</dbReference>
<feature type="coiled-coil region" evidence="9">
    <location>
        <begin position="1759"/>
        <end position="1808"/>
    </location>
</feature>
<dbReference type="InterPro" id="IPR002035">
    <property type="entry name" value="VWF_A"/>
</dbReference>
<dbReference type="Gene3D" id="1.20.5.110">
    <property type="match status" value="1"/>
</dbReference>
<name>A0A8B6G5Q1_MYTGA</name>
<keyword evidence="8" id="KW-0520">NAD</keyword>
<dbReference type="InterPro" id="IPR012317">
    <property type="entry name" value="Poly(ADP-ribose)pol_cat_dom"/>
</dbReference>
<dbReference type="PROSITE" id="PS00018">
    <property type="entry name" value="EF_HAND_1"/>
    <property type="match status" value="1"/>
</dbReference>
<evidence type="ECO:0000256" key="6">
    <source>
        <dbReference type="ARBA" id="ARBA00023179"/>
    </source>
</evidence>
<dbReference type="Pfam" id="PF03357">
    <property type="entry name" value="Snf7"/>
    <property type="match status" value="1"/>
</dbReference>
<evidence type="ECO:0000256" key="5">
    <source>
        <dbReference type="ARBA" id="ARBA00023175"/>
    </source>
</evidence>
<dbReference type="SUPFAM" id="SSF58038">
    <property type="entry name" value="SNARE fusion complex"/>
    <property type="match status" value="1"/>
</dbReference>
<dbReference type="InterPro" id="IPR036465">
    <property type="entry name" value="vWFA_dom_sf"/>
</dbReference>
<protein>
    <recommendedName>
        <fullName evidence="8">Poly [ADP-ribose] polymerase</fullName>
        <shortName evidence="8">PARP</shortName>
        <ecNumber evidence="8">2.4.2.-</ecNumber>
    </recommendedName>
</protein>
<reference evidence="16" key="1">
    <citation type="submission" date="2018-11" db="EMBL/GenBank/DDBJ databases">
        <authorList>
            <person name="Alioto T."/>
            <person name="Alioto T."/>
        </authorList>
    </citation>
    <scope>NUCLEOTIDE SEQUENCE</scope>
</reference>
<dbReference type="Pfam" id="PF00644">
    <property type="entry name" value="PARP"/>
    <property type="match status" value="1"/>
</dbReference>
<dbReference type="InterPro" id="IPR058904">
    <property type="entry name" value="PARP4_MVP-ID"/>
</dbReference>
<dbReference type="SUPFAM" id="SSF56399">
    <property type="entry name" value="ADP-ribosylation"/>
    <property type="match status" value="1"/>
</dbReference>
<accession>A0A8B6G5Q1</accession>
<dbReference type="Pfam" id="PF13768">
    <property type="entry name" value="VWA_3"/>
    <property type="match status" value="1"/>
</dbReference>
<comment type="function">
    <text evidence="7">In molluscan muscle, calcium regulation is associated with myosin rather than with actin. Muscle myosin contains two types of light chains: the catalytic light chain, essential for ATPase activity, and the regulatory light chain, a calcium-binding protein responsible for Ca(2+) dependent binding and Ca(2+) dependent Mg-ATPase activity.</text>
</comment>
<dbReference type="GO" id="GO:0005509">
    <property type="term" value="F:calcium ion binding"/>
    <property type="evidence" value="ECO:0007669"/>
    <property type="project" value="InterPro"/>
</dbReference>
<dbReference type="PANTHER" id="PTHR46530">
    <property type="entry name" value="PROTEIN MONO-ADP-RIBOSYLTRANSFERASE PARP4"/>
    <property type="match status" value="1"/>
</dbReference>
<evidence type="ECO:0000259" key="12">
    <source>
        <dbReference type="PROSITE" id="PS50222"/>
    </source>
</evidence>
<dbReference type="EC" id="2.4.2.-" evidence="8"/>
<dbReference type="PROSITE" id="PS50234">
    <property type="entry name" value="VWFA"/>
    <property type="match status" value="1"/>
</dbReference>
<comment type="similarity">
    <text evidence="1">Belongs to the SNF7 family.</text>
</comment>
<keyword evidence="6" id="KW-0514">Muscle protein</keyword>
<keyword evidence="17" id="KW-1185">Reference proteome</keyword>
<dbReference type="Proteomes" id="UP000596742">
    <property type="component" value="Unassembled WGS sequence"/>
</dbReference>
<dbReference type="PROSITE" id="PS50192">
    <property type="entry name" value="T_SNARE"/>
    <property type="match status" value="1"/>
</dbReference>
<dbReference type="PANTHER" id="PTHR46530:SF1">
    <property type="entry name" value="PROTEIN MONO-ADP-RIBOSYLTRANSFERASE PARP4"/>
    <property type="match status" value="1"/>
</dbReference>
<dbReference type="PROSITE" id="PS51468">
    <property type="entry name" value="VIT"/>
    <property type="match status" value="1"/>
</dbReference>
<evidence type="ECO:0000256" key="4">
    <source>
        <dbReference type="ARBA" id="ARBA00023123"/>
    </source>
</evidence>
<dbReference type="GO" id="GO:0005737">
    <property type="term" value="C:cytoplasm"/>
    <property type="evidence" value="ECO:0007669"/>
    <property type="project" value="TreeGrafter"/>
</dbReference>
<evidence type="ECO:0000256" key="1">
    <source>
        <dbReference type="ARBA" id="ARBA00006190"/>
    </source>
</evidence>
<dbReference type="InterPro" id="IPR018247">
    <property type="entry name" value="EF_Hand_1_Ca_BS"/>
</dbReference>
<dbReference type="InterPro" id="IPR011992">
    <property type="entry name" value="EF-hand-dom_pair"/>
</dbReference>
<dbReference type="InterPro" id="IPR013694">
    <property type="entry name" value="VIT"/>
</dbReference>
<evidence type="ECO:0000256" key="8">
    <source>
        <dbReference type="RuleBase" id="RU362114"/>
    </source>
</evidence>
<proteinExistence type="inferred from homology"/>
<keyword evidence="5" id="KW-0505">Motor protein</keyword>
<feature type="compositionally biased region" description="Polar residues" evidence="10">
    <location>
        <begin position="1610"/>
        <end position="1634"/>
    </location>
</feature>
<dbReference type="PROSITE" id="PS50222">
    <property type="entry name" value="EF_HAND_2"/>
    <property type="match status" value="2"/>
</dbReference>
<dbReference type="Gene3D" id="1.10.238.10">
    <property type="entry name" value="EF-hand"/>
    <property type="match status" value="2"/>
</dbReference>
<dbReference type="FunFam" id="1.10.238.10:FF:000003">
    <property type="entry name" value="Calmodulin A"/>
    <property type="match status" value="1"/>
</dbReference>
<dbReference type="GO" id="GO:0003950">
    <property type="term" value="F:NAD+ poly-ADP-ribosyltransferase activity"/>
    <property type="evidence" value="ECO:0007669"/>
    <property type="project" value="UniProtKB-UniRule"/>
</dbReference>